<protein>
    <submittedName>
        <fullName evidence="1">Spore coat protein</fullName>
    </submittedName>
</protein>
<comment type="caution">
    <text evidence="1">The sequence shown here is derived from an EMBL/GenBank/DDBJ whole genome shotgun (WGS) entry which is preliminary data.</text>
</comment>
<reference evidence="1 2" key="1">
    <citation type="submission" date="2012-09" db="EMBL/GenBank/DDBJ databases">
        <title>Genome Sequence of Bacillus sp. DW5-4.</title>
        <authorList>
            <person name="Lai Q."/>
            <person name="Liu Y."/>
            <person name="Shao Z."/>
        </authorList>
    </citation>
    <scope>NUCLEOTIDE SEQUENCE [LARGE SCALE GENOMIC DNA]</scope>
    <source>
        <strain evidence="1 2">DW5-4</strain>
    </source>
</reference>
<dbReference type="Pfam" id="PF14398">
    <property type="entry name" value="ATPgrasp_YheCD"/>
    <property type="match status" value="1"/>
</dbReference>
<dbReference type="OrthoDB" id="7869153at2"/>
<keyword evidence="1" id="KW-0167">Capsid protein</keyword>
<sequence>MTSTLGIVTLSPQHEEVFTRQLAKAASSFDLEVVRFTPLDLKPASNLIQGQKYTNDKGFAAAEFQIPDLIYDRCLYQHGAQSKKAKPIMEWLKKYPKTAFLNTGIPNKMVLFERLRLLPSLQPYLPVCSLLKEPSDLLNMVRKGGYCKMQPLSQQHASSTYFISLNDKTTFTVQLSPMQVITFSRPSEVERWCKKFVGRYFLQFFNTNDQKDFLFNEIRIFLMKDSQNQWNSMGIHTKSPLENSLLSNAQNSNHVVGFDHYLHSLQPHIKELLLDDIASIQSSLPAYVDKTYSPCFEFAVELLHTSEGRLFISNIRSKPGRSAFLKAYPEKENQLIRFILEHAQSMMSQPKEASYVQKSLHHRPSSNK</sequence>
<dbReference type="Proteomes" id="UP000028091">
    <property type="component" value="Unassembled WGS sequence"/>
</dbReference>
<gene>
    <name evidence="1" type="ORF">BA70_02200</name>
</gene>
<accession>A0A081LAT8</accession>
<keyword evidence="2" id="KW-1185">Reference proteome</keyword>
<organism evidence="1 2">
    <name type="scientific">Bacillus zhangzhouensis</name>
    <dbReference type="NCBI Taxonomy" id="1178540"/>
    <lineage>
        <taxon>Bacteria</taxon>
        <taxon>Bacillati</taxon>
        <taxon>Bacillota</taxon>
        <taxon>Bacilli</taxon>
        <taxon>Bacillales</taxon>
        <taxon>Bacillaceae</taxon>
        <taxon>Bacillus</taxon>
    </lineage>
</organism>
<evidence type="ECO:0000313" key="2">
    <source>
        <dbReference type="Proteomes" id="UP000028091"/>
    </source>
</evidence>
<proteinExistence type="predicted"/>
<keyword evidence="1" id="KW-0946">Virion</keyword>
<evidence type="ECO:0000313" key="1">
    <source>
        <dbReference type="EMBL" id="KEP26364.1"/>
    </source>
</evidence>
<dbReference type="AlphaFoldDB" id="A0A081LAT8"/>
<dbReference type="EMBL" id="JOTP01000010">
    <property type="protein sequence ID" value="KEP26364.1"/>
    <property type="molecule type" value="Genomic_DNA"/>
</dbReference>
<dbReference type="eggNOG" id="COG0189">
    <property type="taxonomic scope" value="Bacteria"/>
</dbReference>
<dbReference type="RefSeq" id="WP_034321535.1">
    <property type="nucleotide sequence ID" value="NZ_JBCMYH010000022.1"/>
</dbReference>
<name>A0A081LAT8_9BACI</name>
<dbReference type="InterPro" id="IPR026838">
    <property type="entry name" value="YheC/D"/>
</dbReference>